<dbReference type="SUPFAM" id="SSF52540">
    <property type="entry name" value="P-loop containing nucleoside triphosphate hydrolases"/>
    <property type="match status" value="2"/>
</dbReference>
<dbReference type="PANTHER" id="PTHR45766:SF6">
    <property type="entry name" value="SWI_SNF-RELATED MATRIX-ASSOCIATED ACTIN-DEPENDENT REGULATOR OF CHROMATIN SUBFAMILY A-LIKE PROTEIN 1"/>
    <property type="match status" value="1"/>
</dbReference>
<keyword evidence="3" id="KW-0067">ATP-binding</keyword>
<keyword evidence="1" id="KW-0378">Hydrolase</keyword>
<dbReference type="InterPro" id="IPR038718">
    <property type="entry name" value="SNF2-like_sf"/>
</dbReference>
<dbReference type="Gene3D" id="3.40.50.300">
    <property type="entry name" value="P-loop containing nucleotide triphosphate hydrolases"/>
    <property type="match status" value="1"/>
</dbReference>
<dbReference type="InterPro" id="IPR000330">
    <property type="entry name" value="SNF2_N"/>
</dbReference>
<accession>A0A0F4VLX7</accession>
<dbReference type="Pfam" id="PF00176">
    <property type="entry name" value="SNF2-rel_dom"/>
    <property type="match status" value="1"/>
</dbReference>
<dbReference type="GO" id="GO:0006281">
    <property type="term" value="P:DNA repair"/>
    <property type="evidence" value="ECO:0007669"/>
    <property type="project" value="TreeGrafter"/>
</dbReference>
<sequence>MLMLKPHQIKMVHWILSHDRCALWASMGSGKTVSVLFALSIIRITDTRPILIIAPLRVATTVWQEEVNRWSAFSDMQVSAIIGNEKQRLKALNLHAELYTINFENLPWLFEKHFKDWKFATVVVDESTRLKSFRISQGTKQTKALGKVAFRKVERFIELTGTPSPNGLIDLWGQIWFLDKGKRLGRVFKAFTSRWFNTQQVGSHIGAVKHIPKETAQKEIEDKLSDVCLSLDIADYQVIDKPIQLIHKLELTATTLALYRKFQRELFCEVQGELLEAFNAASKTVKCLQLANGAVYTDESHSWKEVHNAKIEALKAIVEEAGRCPLLVAYHFNSDLMRLFKAFPQGRHLDKNPQTIKDWNAGKIPLLFTHPASCGHGLNLQYGGNILVFFSLWWNLEQHQQMIERIGVTRQRQAGFKRPVFIHYLIAQNTIDELILKRLQTKATVQDLLLEALKKEDANV</sequence>
<dbReference type="PATRIC" id="fig|556287.9.peg.1170"/>
<dbReference type="GO" id="GO:0031297">
    <property type="term" value="P:replication fork processing"/>
    <property type="evidence" value="ECO:0007669"/>
    <property type="project" value="TreeGrafter"/>
</dbReference>
<dbReference type="GO" id="GO:0004386">
    <property type="term" value="F:helicase activity"/>
    <property type="evidence" value="ECO:0007669"/>
    <property type="project" value="UniProtKB-KW"/>
</dbReference>
<keyword evidence="3" id="KW-0347">Helicase</keyword>
<evidence type="ECO:0000313" key="3">
    <source>
        <dbReference type="EMBL" id="KJZ82399.1"/>
    </source>
</evidence>
<evidence type="ECO:0000313" key="4">
    <source>
        <dbReference type="Proteomes" id="UP000033731"/>
    </source>
</evidence>
<dbReference type="InterPro" id="IPR014001">
    <property type="entry name" value="Helicase_ATP-bd"/>
</dbReference>
<name>A0A0F4VLX7_9HYPH</name>
<keyword evidence="3" id="KW-0547">Nucleotide-binding</keyword>
<dbReference type="EMBL" id="JMTK01000002">
    <property type="protein sequence ID" value="KJZ82399.1"/>
    <property type="molecule type" value="Genomic_DNA"/>
</dbReference>
<evidence type="ECO:0000256" key="1">
    <source>
        <dbReference type="ARBA" id="ARBA00022801"/>
    </source>
</evidence>
<evidence type="ECO:0000259" key="2">
    <source>
        <dbReference type="PROSITE" id="PS51192"/>
    </source>
</evidence>
<dbReference type="Gene3D" id="3.40.50.10810">
    <property type="entry name" value="Tandem AAA-ATPase domain"/>
    <property type="match status" value="1"/>
</dbReference>
<dbReference type="GO" id="GO:0005524">
    <property type="term" value="F:ATP binding"/>
    <property type="evidence" value="ECO:0007669"/>
    <property type="project" value="InterPro"/>
</dbReference>
<dbReference type="AlphaFoldDB" id="A0A0F4VLX7"/>
<keyword evidence="4" id="KW-1185">Reference proteome</keyword>
<dbReference type="Proteomes" id="UP000033731">
    <property type="component" value="Unassembled WGS sequence"/>
</dbReference>
<dbReference type="PROSITE" id="PS51192">
    <property type="entry name" value="HELICASE_ATP_BIND_1"/>
    <property type="match status" value="1"/>
</dbReference>
<dbReference type="SMART" id="SM00487">
    <property type="entry name" value="DEXDc"/>
    <property type="match status" value="1"/>
</dbReference>
<reference evidence="3 4" key="1">
    <citation type="journal article" date="2015" name="Phytopathology">
        <title>Genomes of Candidatus Liberibacter solanacearum haplotype A from New Zealand and the USA suggest significant genome plasticity in the species.</title>
        <authorList>
            <person name="Thompson S.M."/>
            <person name="Johnson C.P."/>
            <person name="Lu A.Y."/>
            <person name="Frampton R.A."/>
            <person name="Sullivan K.L."/>
            <person name="Fiers M.W."/>
            <person name="Crowhurst R.N."/>
            <person name="Pitman A.R."/>
            <person name="Scott I."/>
            <person name="Gudmestad N.C."/>
            <person name="Smith G.R."/>
        </authorList>
    </citation>
    <scope>NUCLEOTIDE SEQUENCE [LARGE SCALE GENOMIC DNA]</scope>
    <source>
        <strain evidence="3 4">LsoNZ1</strain>
    </source>
</reference>
<organism evidence="3 4">
    <name type="scientific">Candidatus Liberibacter solanacearum</name>
    <dbReference type="NCBI Taxonomy" id="556287"/>
    <lineage>
        <taxon>Bacteria</taxon>
        <taxon>Pseudomonadati</taxon>
        <taxon>Pseudomonadota</taxon>
        <taxon>Alphaproteobacteria</taxon>
        <taxon>Hyphomicrobiales</taxon>
        <taxon>Rhizobiaceae</taxon>
        <taxon>Liberibacter</taxon>
    </lineage>
</organism>
<protein>
    <submittedName>
        <fullName evidence="3">DNA helicase, phage-associated</fullName>
    </submittedName>
</protein>
<comment type="caution">
    <text evidence="3">The sequence shown here is derived from an EMBL/GenBank/DDBJ whole genome shotgun (WGS) entry which is preliminary data.</text>
</comment>
<feature type="domain" description="Helicase ATP-binding" evidence="2">
    <location>
        <begin position="12"/>
        <end position="181"/>
    </location>
</feature>
<dbReference type="PANTHER" id="PTHR45766">
    <property type="entry name" value="DNA ANNEALING HELICASE AND ENDONUCLEASE ZRANB3 FAMILY MEMBER"/>
    <property type="match status" value="1"/>
</dbReference>
<dbReference type="GO" id="GO:0016787">
    <property type="term" value="F:hydrolase activity"/>
    <property type="evidence" value="ECO:0007669"/>
    <property type="project" value="UniProtKB-KW"/>
</dbReference>
<proteinExistence type="predicted"/>
<dbReference type="InterPro" id="IPR027417">
    <property type="entry name" value="P-loop_NTPase"/>
</dbReference>
<gene>
    <name evidence="3" type="ORF">DJ66_1151</name>
</gene>